<comment type="caution">
    <text evidence="3">The sequence shown here is derived from an EMBL/GenBank/DDBJ whole genome shotgun (WGS) entry which is preliminary data.</text>
</comment>
<dbReference type="GO" id="GO:0016787">
    <property type="term" value="F:hydrolase activity"/>
    <property type="evidence" value="ECO:0007669"/>
    <property type="project" value="UniProtKB-KW"/>
</dbReference>
<evidence type="ECO:0000313" key="3">
    <source>
        <dbReference type="EMBL" id="MFC3088636.1"/>
    </source>
</evidence>
<evidence type="ECO:0000256" key="1">
    <source>
        <dbReference type="ARBA" id="ARBA00022801"/>
    </source>
</evidence>
<organism evidence="3 4">
    <name type="scientific">Tabrizicola soli</name>
    <dbReference type="NCBI Taxonomy" id="2185115"/>
    <lineage>
        <taxon>Bacteria</taxon>
        <taxon>Pseudomonadati</taxon>
        <taxon>Pseudomonadota</taxon>
        <taxon>Alphaproteobacteria</taxon>
        <taxon>Rhodobacterales</taxon>
        <taxon>Paracoccaceae</taxon>
        <taxon>Tabrizicola</taxon>
    </lineage>
</organism>
<sequence length="251" mass="25765">MRLSVLQTPSPAGDINAACAALTTALQAASAAGADLLVAPEVFLPGYNHPRIAELALGEGSAPLTRLSEAARSAGTALVFGYAEAAGGKVWNAALCLGPDGGVLAHYRKIQPYGPREKAIFTAGDAYVTFDLAGRKLALLICYDIEFAPHVAALAGQGVEAILVPTANMMPFTHVVRHTVPAMAANHGLAIAYANYCGSEGDLTYAGGSLIAGPHGEVLAQAGEHPALLVADVPAVDPARVSTQITDFRKV</sequence>
<reference evidence="4" key="1">
    <citation type="journal article" date="2019" name="Int. J. Syst. Evol. Microbiol.">
        <title>The Global Catalogue of Microorganisms (GCM) 10K type strain sequencing project: providing services to taxonomists for standard genome sequencing and annotation.</title>
        <authorList>
            <consortium name="The Broad Institute Genomics Platform"/>
            <consortium name="The Broad Institute Genome Sequencing Center for Infectious Disease"/>
            <person name="Wu L."/>
            <person name="Ma J."/>
        </authorList>
    </citation>
    <scope>NUCLEOTIDE SEQUENCE [LARGE SCALE GENOMIC DNA]</scope>
    <source>
        <strain evidence="4">KCTC 62102</strain>
    </source>
</reference>
<dbReference type="PROSITE" id="PS50263">
    <property type="entry name" value="CN_HYDROLASE"/>
    <property type="match status" value="1"/>
</dbReference>
<protein>
    <submittedName>
        <fullName evidence="3">Nitrilase-related carbon-nitrogen hydrolase</fullName>
    </submittedName>
</protein>
<name>A0ABV7E0C7_9RHOB</name>
<dbReference type="Gene3D" id="3.60.110.10">
    <property type="entry name" value="Carbon-nitrogen hydrolase"/>
    <property type="match status" value="1"/>
</dbReference>
<dbReference type="EMBL" id="JBHRSM010000054">
    <property type="protein sequence ID" value="MFC3088636.1"/>
    <property type="molecule type" value="Genomic_DNA"/>
</dbReference>
<proteinExistence type="predicted"/>
<dbReference type="PANTHER" id="PTHR43674">
    <property type="entry name" value="NITRILASE C965.09-RELATED"/>
    <property type="match status" value="1"/>
</dbReference>
<feature type="domain" description="CN hydrolase" evidence="2">
    <location>
        <begin position="1"/>
        <end position="235"/>
    </location>
</feature>
<dbReference type="Proteomes" id="UP001595445">
    <property type="component" value="Unassembled WGS sequence"/>
</dbReference>
<keyword evidence="1 3" id="KW-0378">Hydrolase</keyword>
<dbReference type="InterPro" id="IPR003010">
    <property type="entry name" value="C-N_Hydrolase"/>
</dbReference>
<dbReference type="RefSeq" id="WP_197643863.1">
    <property type="nucleotide sequence ID" value="NZ_JAEACP010000010.1"/>
</dbReference>
<keyword evidence="4" id="KW-1185">Reference proteome</keyword>
<evidence type="ECO:0000313" key="4">
    <source>
        <dbReference type="Proteomes" id="UP001595445"/>
    </source>
</evidence>
<accession>A0ABV7E0C7</accession>
<dbReference type="InterPro" id="IPR036526">
    <property type="entry name" value="C-N_Hydrolase_sf"/>
</dbReference>
<dbReference type="PANTHER" id="PTHR43674:SF2">
    <property type="entry name" value="BETA-UREIDOPROPIONASE"/>
    <property type="match status" value="1"/>
</dbReference>
<gene>
    <name evidence="3" type="ORF">ACFOD6_21560</name>
</gene>
<dbReference type="Pfam" id="PF00795">
    <property type="entry name" value="CN_hydrolase"/>
    <property type="match status" value="1"/>
</dbReference>
<dbReference type="InterPro" id="IPR050345">
    <property type="entry name" value="Aliph_Amidase/BUP"/>
</dbReference>
<evidence type="ECO:0000259" key="2">
    <source>
        <dbReference type="PROSITE" id="PS50263"/>
    </source>
</evidence>
<dbReference type="SUPFAM" id="SSF56317">
    <property type="entry name" value="Carbon-nitrogen hydrolase"/>
    <property type="match status" value="1"/>
</dbReference>